<feature type="domain" description="Spermatogenesis-associated protein 20-like TRX" evidence="6">
    <location>
        <begin position="153"/>
        <end position="274"/>
    </location>
</feature>
<evidence type="ECO:0000313" key="7">
    <source>
        <dbReference type="EMBL" id="RXI02629.1"/>
    </source>
</evidence>
<feature type="domain" description="AMP-dependent synthetase/ligase" evidence="5">
    <location>
        <begin position="1189"/>
        <end position="1324"/>
    </location>
</feature>
<proteinExistence type="inferred from homology"/>
<dbReference type="Pfam" id="PF02536">
    <property type="entry name" value="mTERF"/>
    <property type="match status" value="1"/>
</dbReference>
<evidence type="ECO:0000256" key="3">
    <source>
        <dbReference type="ARBA" id="ARBA00022946"/>
    </source>
</evidence>
<reference evidence="7 8" key="1">
    <citation type="submission" date="2018-10" db="EMBL/GenBank/DDBJ databases">
        <title>A high-quality apple genome assembly.</title>
        <authorList>
            <person name="Hu J."/>
        </authorList>
    </citation>
    <scope>NUCLEOTIDE SEQUENCE [LARGE SCALE GENOMIC DNA]</scope>
    <source>
        <strain evidence="8">cv. HFTH1</strain>
        <tissue evidence="7">Young leaf</tissue>
    </source>
</reference>
<comment type="caution">
    <text evidence="7">The sequence shown here is derived from an EMBL/GenBank/DDBJ whole genome shotgun (WGS) entry which is preliminary data.</text>
</comment>
<comment type="similarity">
    <text evidence="1">Belongs to the mTERF family.</text>
</comment>
<dbReference type="CDD" id="cd02955">
    <property type="entry name" value="SSP411"/>
    <property type="match status" value="1"/>
</dbReference>
<keyword evidence="2" id="KW-0805">Transcription regulation</keyword>
<dbReference type="InterPro" id="IPR036249">
    <property type="entry name" value="Thioredoxin-like_sf"/>
</dbReference>
<protein>
    <recommendedName>
        <fullName evidence="9">DUF255 domain-containing protein</fullName>
    </recommendedName>
</protein>
<dbReference type="InterPro" id="IPR003690">
    <property type="entry name" value="MTERF"/>
</dbReference>
<dbReference type="Gene3D" id="3.40.50.980">
    <property type="match status" value="2"/>
</dbReference>
<dbReference type="PANTHER" id="PTHR42899:SF1">
    <property type="entry name" value="SPERMATOGENESIS-ASSOCIATED PROTEIN 20"/>
    <property type="match status" value="1"/>
</dbReference>
<evidence type="ECO:0000256" key="2">
    <source>
        <dbReference type="ARBA" id="ARBA00022472"/>
    </source>
</evidence>
<dbReference type="Pfam" id="PF03190">
    <property type="entry name" value="Thioredox_DsbH"/>
    <property type="match status" value="1"/>
</dbReference>
<dbReference type="GO" id="GO:0003676">
    <property type="term" value="F:nucleic acid binding"/>
    <property type="evidence" value="ECO:0007669"/>
    <property type="project" value="InterPro"/>
</dbReference>
<evidence type="ECO:0000259" key="5">
    <source>
        <dbReference type="Pfam" id="PF00501"/>
    </source>
</evidence>
<sequence length="1491" mass="163966">MAPTSALFSSSLSHSSLLLHNSMLKRLSLRRFLSHPTKQLSSPPSPPPQSPSTHFPALSSLIPRRPFSASKLLAMAEQTSSNPAAPSHKHSNRLAAEHSPYLLQHAHNPVSLNFRTGWIGIRGEKKLSPKLERGTFPSSYQVILFYPCFVFSFASIGIWQSADMCHVMEVESFEDEGVAKLLNDWFVSIKVDREERPDVDKVYMTYVQALYGGGGWPLSVFLSPDLKPLMGGTYFPPDDKFGRPGFKTILRKVKDAWDSKRDVLVKSGAFAIEQLSEALSSSASSNKLPDGLPQIALRLCAEQLSGSYDEKYGGFGSAPKFPRPVEVQLMLYYSKKLEETGKLGEANKNLKMVFFTLQCMAKGGVHDHIGGGFHRYSVDECWHVPHFEKMLYDQGQIANVYLEAFSITKDVFYSCVARDVLDYLRREMIGPEGEIYSAEDADSAESEGATRKKEGAFYVWTKKEVEDILGEDATLFKNHYYIKPSGNCDLSRMSDPHNEFKGTNVLIERKSPSELAPKFAMPVEKYLDILGQSRKKLFEVRSTRPRPHLDDKVIVSWNGLAISAFARASKILKNEPDGIKFNFPVVGSDDELFLDREGGGYFNTPGEDPNILLRVKEDHDGAEPSGNSVSVINLVRLASMIAGNKSDHYRRDADHVLAVFETRLKDMAMAVPLMCCAADMLAVPSRKQVVLVGRKHSAEFKNMLAATHASYDTNKTVIHIDPANSEEMQFWESNNSNIALMAKNHFAADKVVALVCQNFTCSAPATDPGSLKALLSGKSSPSPSAVEHAAETWSRTCWRLYSSSIQMNHSSDLYLPPAPKLTHSTAPIRFARGKATKFSSWDRGGVEQPRHEVPYLSWISLVPPKQFAVQNLSFRRRIATTILPFENNLEISDYPSYKFLKTFLISDQRVISILKHKPWIFLENLSKNVVPNIDLLRDIGMPESSIARGIVAEVKDFGLEPAICAGGAGEVRKCGWSEDEILSAFMSNPLCMTKSEKKIMETNQTIDFLVNKMGWSSAAIAKCATRSVFKVLAGKGLVKENLSLASVIFPAEKQFLERFVGRNVEQVPQLLRVYQGKSNVGLIFTKGDLKEVNEEVGKYKVTEFDFLFLLKEPHLRVLLIRPAVCILKDHSQKHMECPGSASGEGASSVMPTFGSSWVEHRNDLVTALNLFLSPSGFATFRAPAACLHESKLLIMPEEPIHAAQAAASKLNIPHVTANLSAVASHVTLSSAAEGSPDSVSQLINDPSDVVLFLHTSRTTSRPKGVPLTQLNLASSVQNIKSVYKLTESDSTVIVLPLFHVQGLIAGLLSSFSAGAAATLPAAVSHALRLLLVMKGDEGFEVMEAGNSREESNKDDKRTRLLSGQNRKFVVWAILIGLATVGGGGDGDASASLQLPPEILRLPKDRTVISSGPKLASLDDSALVGLSTPALKRLSITSGSLVIVKNVETNTQKTAQAIVLEPPNNRDCAAKIEQSLSEFSHSMLAFALLCIS</sequence>
<keyword evidence="8" id="KW-1185">Reference proteome</keyword>
<dbReference type="SUPFAM" id="SSF48208">
    <property type="entry name" value="Six-hairpin glycosidases"/>
    <property type="match status" value="1"/>
</dbReference>
<evidence type="ECO:0000256" key="1">
    <source>
        <dbReference type="ARBA" id="ARBA00007692"/>
    </source>
</evidence>
<keyword evidence="2" id="KW-0804">Transcription</keyword>
<keyword evidence="2" id="KW-0806">Transcription termination</keyword>
<dbReference type="InterPro" id="IPR038538">
    <property type="entry name" value="MTERF_sf"/>
</dbReference>
<dbReference type="Gene3D" id="3.40.30.10">
    <property type="entry name" value="Glutaredoxin"/>
    <property type="match status" value="1"/>
</dbReference>
<dbReference type="SUPFAM" id="SSF52833">
    <property type="entry name" value="Thioredoxin-like"/>
    <property type="match status" value="1"/>
</dbReference>
<dbReference type="InterPro" id="IPR000873">
    <property type="entry name" value="AMP-dep_synth/lig_dom"/>
</dbReference>
<evidence type="ECO:0000313" key="8">
    <source>
        <dbReference type="Proteomes" id="UP000290289"/>
    </source>
</evidence>
<dbReference type="STRING" id="3750.A0A498K366"/>
<dbReference type="Pfam" id="PF00501">
    <property type="entry name" value="AMP-binding"/>
    <property type="match status" value="1"/>
</dbReference>
<evidence type="ECO:0008006" key="9">
    <source>
        <dbReference type="Google" id="ProtNLM"/>
    </source>
</evidence>
<name>A0A498K366_MALDO</name>
<dbReference type="Proteomes" id="UP000290289">
    <property type="component" value="Chromosome 3"/>
</dbReference>
<dbReference type="GO" id="GO:0005975">
    <property type="term" value="P:carbohydrate metabolic process"/>
    <property type="evidence" value="ECO:0007669"/>
    <property type="project" value="InterPro"/>
</dbReference>
<dbReference type="Gene3D" id="1.25.70.10">
    <property type="entry name" value="Transcription termination factor 3, mitochondrial"/>
    <property type="match status" value="1"/>
</dbReference>
<dbReference type="GO" id="GO:0006353">
    <property type="term" value="P:DNA-templated transcription termination"/>
    <property type="evidence" value="ECO:0007669"/>
    <property type="project" value="UniProtKB-KW"/>
</dbReference>
<dbReference type="InterPro" id="IPR008928">
    <property type="entry name" value="6-hairpin_glycosidase_sf"/>
</dbReference>
<dbReference type="GO" id="GO:0009507">
    <property type="term" value="C:chloroplast"/>
    <property type="evidence" value="ECO:0007669"/>
    <property type="project" value="TreeGrafter"/>
</dbReference>
<dbReference type="SUPFAM" id="SSF56801">
    <property type="entry name" value="Acetyl-CoA synthetase-like"/>
    <property type="match status" value="1"/>
</dbReference>
<dbReference type="InterPro" id="IPR024705">
    <property type="entry name" value="Ssp411"/>
</dbReference>
<dbReference type="InterPro" id="IPR004879">
    <property type="entry name" value="Ssp411-like_TRX"/>
</dbReference>
<organism evidence="7 8">
    <name type="scientific">Malus domestica</name>
    <name type="common">Apple</name>
    <name type="synonym">Pyrus malus</name>
    <dbReference type="NCBI Taxonomy" id="3750"/>
    <lineage>
        <taxon>Eukaryota</taxon>
        <taxon>Viridiplantae</taxon>
        <taxon>Streptophyta</taxon>
        <taxon>Embryophyta</taxon>
        <taxon>Tracheophyta</taxon>
        <taxon>Spermatophyta</taxon>
        <taxon>Magnoliopsida</taxon>
        <taxon>eudicotyledons</taxon>
        <taxon>Gunneridae</taxon>
        <taxon>Pentapetalae</taxon>
        <taxon>rosids</taxon>
        <taxon>fabids</taxon>
        <taxon>Rosales</taxon>
        <taxon>Rosaceae</taxon>
        <taxon>Amygdaloideae</taxon>
        <taxon>Maleae</taxon>
        <taxon>Malus</taxon>
    </lineage>
</organism>
<evidence type="ECO:0000259" key="6">
    <source>
        <dbReference type="Pfam" id="PF03190"/>
    </source>
</evidence>
<accession>A0A498K366</accession>
<dbReference type="SMART" id="SM00733">
    <property type="entry name" value="Mterf"/>
    <property type="match status" value="2"/>
</dbReference>
<feature type="region of interest" description="Disordered" evidence="4">
    <location>
        <begin position="35"/>
        <end position="59"/>
    </location>
</feature>
<dbReference type="EMBL" id="RDQH01000329">
    <property type="protein sequence ID" value="RXI02629.1"/>
    <property type="molecule type" value="Genomic_DNA"/>
</dbReference>
<keyword evidence="3" id="KW-0809">Transit peptide</keyword>
<evidence type="ECO:0000256" key="4">
    <source>
        <dbReference type="SAM" id="MobiDB-lite"/>
    </source>
</evidence>
<dbReference type="PANTHER" id="PTHR42899">
    <property type="entry name" value="SPERMATOGENESIS-ASSOCIATED PROTEIN 20"/>
    <property type="match status" value="1"/>
</dbReference>
<gene>
    <name evidence="7" type="ORF">DVH24_002707</name>
</gene>